<evidence type="ECO:0000256" key="4">
    <source>
        <dbReference type="ARBA" id="ARBA00022807"/>
    </source>
</evidence>
<protein>
    <recommendedName>
        <fullName evidence="6">Ubiquitin-like protease family profile domain-containing protein</fullName>
    </recommendedName>
</protein>
<feature type="region of interest" description="Disordered" evidence="5">
    <location>
        <begin position="29"/>
        <end position="53"/>
    </location>
</feature>
<organism evidence="7 8">
    <name type="scientific">Saponaria officinalis</name>
    <name type="common">Common soapwort</name>
    <name type="synonym">Lychnis saponaria</name>
    <dbReference type="NCBI Taxonomy" id="3572"/>
    <lineage>
        <taxon>Eukaryota</taxon>
        <taxon>Viridiplantae</taxon>
        <taxon>Streptophyta</taxon>
        <taxon>Embryophyta</taxon>
        <taxon>Tracheophyta</taxon>
        <taxon>Spermatophyta</taxon>
        <taxon>Magnoliopsida</taxon>
        <taxon>eudicotyledons</taxon>
        <taxon>Gunneridae</taxon>
        <taxon>Pentapetalae</taxon>
        <taxon>Caryophyllales</taxon>
        <taxon>Caryophyllaceae</taxon>
        <taxon>Caryophylleae</taxon>
        <taxon>Saponaria</taxon>
    </lineage>
</organism>
<keyword evidence="8" id="KW-1185">Reference proteome</keyword>
<dbReference type="GO" id="GO:0019784">
    <property type="term" value="F:deNEDDylase activity"/>
    <property type="evidence" value="ECO:0007669"/>
    <property type="project" value="InterPro"/>
</dbReference>
<feature type="domain" description="Ubiquitin-like protease family profile" evidence="6">
    <location>
        <begin position="57"/>
        <end position="225"/>
    </location>
</feature>
<reference evidence="7" key="1">
    <citation type="submission" date="2024-03" db="EMBL/GenBank/DDBJ databases">
        <title>WGS assembly of Saponaria officinalis var. Norfolk2.</title>
        <authorList>
            <person name="Jenkins J."/>
            <person name="Shu S."/>
            <person name="Grimwood J."/>
            <person name="Barry K."/>
            <person name="Goodstein D."/>
            <person name="Schmutz J."/>
            <person name="Leebens-Mack J."/>
            <person name="Osbourn A."/>
        </authorList>
    </citation>
    <scope>NUCLEOTIDE SEQUENCE [LARGE SCALE GENOMIC DNA]</scope>
    <source>
        <strain evidence="7">JIC</strain>
    </source>
</reference>
<dbReference type="Proteomes" id="UP001443914">
    <property type="component" value="Unassembled WGS sequence"/>
</dbReference>
<name>A0AAW1LMS4_SAPOF</name>
<sequence length="263" mass="30531">MHATPDNFFPGPSACPRCARHDLLGFSRGVLDSSSPKKNVAPKKRQKEVTKSENRRMDFTRAHMQTLLPGCWLYDTVIDMAGICATHLKPEVLYVPTTLRFLKSDKNISFPSKYIKTTYMPEDASECKKVFFLILTAKPDHWLLCVYDLAMKTNYILDSMAPRRTTIRNKFVTELVFIAALVLSRGDGFGKLKEIILFPYVNMEVQQQNNGHDCGIYVIKWIEALMDKSLWNNQEYFTNLKEYRRSLMIKLLRREKNKIKEFA</sequence>
<dbReference type="InterPro" id="IPR044613">
    <property type="entry name" value="Nep1/2-like"/>
</dbReference>
<evidence type="ECO:0000256" key="1">
    <source>
        <dbReference type="ARBA" id="ARBA00005234"/>
    </source>
</evidence>
<keyword evidence="2" id="KW-0645">Protease</keyword>
<evidence type="ECO:0000313" key="8">
    <source>
        <dbReference type="Proteomes" id="UP001443914"/>
    </source>
</evidence>
<keyword evidence="4" id="KW-0788">Thiol protease</keyword>
<dbReference type="GO" id="GO:0000338">
    <property type="term" value="P:protein deneddylation"/>
    <property type="evidence" value="ECO:0007669"/>
    <property type="project" value="TreeGrafter"/>
</dbReference>
<evidence type="ECO:0000256" key="5">
    <source>
        <dbReference type="SAM" id="MobiDB-lite"/>
    </source>
</evidence>
<dbReference type="AlphaFoldDB" id="A0AAW1LMS4"/>
<dbReference type="PANTHER" id="PTHR46468:SF1">
    <property type="entry name" value="SENTRIN-SPECIFIC PROTEASE 8"/>
    <property type="match status" value="1"/>
</dbReference>
<dbReference type="SUPFAM" id="SSF54001">
    <property type="entry name" value="Cysteine proteinases"/>
    <property type="match status" value="1"/>
</dbReference>
<dbReference type="InterPro" id="IPR038765">
    <property type="entry name" value="Papain-like_cys_pep_sf"/>
</dbReference>
<evidence type="ECO:0000313" key="7">
    <source>
        <dbReference type="EMBL" id="KAK9735915.1"/>
    </source>
</evidence>
<evidence type="ECO:0000259" key="6">
    <source>
        <dbReference type="PROSITE" id="PS50600"/>
    </source>
</evidence>
<dbReference type="PROSITE" id="PS50600">
    <property type="entry name" value="ULP_PROTEASE"/>
    <property type="match status" value="1"/>
</dbReference>
<evidence type="ECO:0000256" key="3">
    <source>
        <dbReference type="ARBA" id="ARBA00022801"/>
    </source>
</evidence>
<dbReference type="GO" id="GO:0008234">
    <property type="term" value="F:cysteine-type peptidase activity"/>
    <property type="evidence" value="ECO:0007669"/>
    <property type="project" value="UniProtKB-KW"/>
</dbReference>
<dbReference type="GO" id="GO:0006508">
    <property type="term" value="P:proteolysis"/>
    <property type="evidence" value="ECO:0007669"/>
    <property type="project" value="UniProtKB-KW"/>
</dbReference>
<dbReference type="Gene3D" id="3.40.395.10">
    <property type="entry name" value="Adenoviral Proteinase, Chain A"/>
    <property type="match status" value="1"/>
</dbReference>
<dbReference type="Pfam" id="PF02902">
    <property type="entry name" value="Peptidase_C48"/>
    <property type="match status" value="1"/>
</dbReference>
<dbReference type="InterPro" id="IPR003653">
    <property type="entry name" value="Peptidase_C48_C"/>
</dbReference>
<dbReference type="PANTHER" id="PTHR46468">
    <property type="entry name" value="SENTRIN-SPECIFIC PROTEASE 8"/>
    <property type="match status" value="1"/>
</dbReference>
<proteinExistence type="inferred from homology"/>
<comment type="similarity">
    <text evidence="1">Belongs to the peptidase C48 family.</text>
</comment>
<accession>A0AAW1LMS4</accession>
<comment type="caution">
    <text evidence="7">The sequence shown here is derived from an EMBL/GenBank/DDBJ whole genome shotgun (WGS) entry which is preliminary data.</text>
</comment>
<evidence type="ECO:0000256" key="2">
    <source>
        <dbReference type="ARBA" id="ARBA00022670"/>
    </source>
</evidence>
<dbReference type="EMBL" id="JBDFQZ010000004">
    <property type="protein sequence ID" value="KAK9735915.1"/>
    <property type="molecule type" value="Genomic_DNA"/>
</dbReference>
<gene>
    <name evidence="7" type="ORF">RND81_04G237600</name>
</gene>
<keyword evidence="3" id="KW-0378">Hydrolase</keyword>